<evidence type="ECO:0000313" key="10">
    <source>
        <dbReference type="EMBL" id="QDU54308.1"/>
    </source>
</evidence>
<feature type="transmembrane region" description="Helical" evidence="8">
    <location>
        <begin position="275"/>
        <end position="299"/>
    </location>
</feature>
<keyword evidence="2 8" id="KW-0813">Transport</keyword>
<dbReference type="KEGG" id="amuc:Pan181_04890"/>
<dbReference type="PROSITE" id="PS50928">
    <property type="entry name" value="ABC_TM1"/>
    <property type="match status" value="2"/>
</dbReference>
<evidence type="ECO:0000256" key="3">
    <source>
        <dbReference type="ARBA" id="ARBA00022475"/>
    </source>
</evidence>
<dbReference type="Proteomes" id="UP000315750">
    <property type="component" value="Chromosome"/>
</dbReference>
<feature type="transmembrane region" description="Helical" evidence="8">
    <location>
        <begin position="465"/>
        <end position="495"/>
    </location>
</feature>
<dbReference type="OrthoDB" id="282704at2"/>
<feature type="transmembrane region" description="Helical" evidence="8">
    <location>
        <begin position="515"/>
        <end position="539"/>
    </location>
</feature>
<gene>
    <name evidence="10" type="primary">cysW</name>
    <name evidence="10" type="ORF">Pan181_04890</name>
</gene>
<evidence type="ECO:0000256" key="5">
    <source>
        <dbReference type="ARBA" id="ARBA00022692"/>
    </source>
</evidence>
<feature type="transmembrane region" description="Helical" evidence="8">
    <location>
        <begin position="38"/>
        <end position="60"/>
    </location>
</feature>
<feature type="transmembrane region" description="Helical" evidence="8">
    <location>
        <begin position="120"/>
        <end position="138"/>
    </location>
</feature>
<organism evidence="10 11">
    <name type="scientific">Aeoliella mucimassa</name>
    <dbReference type="NCBI Taxonomy" id="2527972"/>
    <lineage>
        <taxon>Bacteria</taxon>
        <taxon>Pseudomonadati</taxon>
        <taxon>Planctomycetota</taxon>
        <taxon>Planctomycetia</taxon>
        <taxon>Pirellulales</taxon>
        <taxon>Lacipirellulaceae</taxon>
        <taxon>Aeoliella</taxon>
    </lineage>
</organism>
<keyword evidence="6 8" id="KW-1133">Transmembrane helix</keyword>
<dbReference type="PANTHER" id="PTHR43357:SF3">
    <property type="entry name" value="FE(3+)-TRANSPORT SYSTEM PERMEASE PROTEIN FBPB 2"/>
    <property type="match status" value="1"/>
</dbReference>
<feature type="transmembrane region" description="Helical" evidence="8">
    <location>
        <begin position="369"/>
        <end position="394"/>
    </location>
</feature>
<reference evidence="10 11" key="1">
    <citation type="submission" date="2019-02" db="EMBL/GenBank/DDBJ databases">
        <title>Deep-cultivation of Planctomycetes and their phenomic and genomic characterization uncovers novel biology.</title>
        <authorList>
            <person name="Wiegand S."/>
            <person name="Jogler M."/>
            <person name="Boedeker C."/>
            <person name="Pinto D."/>
            <person name="Vollmers J."/>
            <person name="Rivas-Marin E."/>
            <person name="Kohn T."/>
            <person name="Peeters S.H."/>
            <person name="Heuer A."/>
            <person name="Rast P."/>
            <person name="Oberbeckmann S."/>
            <person name="Bunk B."/>
            <person name="Jeske O."/>
            <person name="Meyerdierks A."/>
            <person name="Storesund J.E."/>
            <person name="Kallscheuer N."/>
            <person name="Luecker S."/>
            <person name="Lage O.M."/>
            <person name="Pohl T."/>
            <person name="Merkel B.J."/>
            <person name="Hornburger P."/>
            <person name="Mueller R.-W."/>
            <person name="Bruemmer F."/>
            <person name="Labrenz M."/>
            <person name="Spormann A.M."/>
            <person name="Op den Camp H."/>
            <person name="Overmann J."/>
            <person name="Amann R."/>
            <person name="Jetten M.S.M."/>
            <person name="Mascher T."/>
            <person name="Medema M.H."/>
            <person name="Devos D.P."/>
            <person name="Kaster A.-K."/>
            <person name="Ovreas L."/>
            <person name="Rohde M."/>
            <person name="Galperin M.Y."/>
            <person name="Jogler C."/>
        </authorList>
    </citation>
    <scope>NUCLEOTIDE SEQUENCE [LARGE SCALE GENOMIC DNA]</scope>
    <source>
        <strain evidence="10 11">Pan181</strain>
    </source>
</reference>
<keyword evidence="5 8" id="KW-0812">Transmembrane</keyword>
<comment type="similarity">
    <text evidence="8">Belongs to the binding-protein-dependent transport system permease family.</text>
</comment>
<dbReference type="RefSeq" id="WP_145245305.1">
    <property type="nucleotide sequence ID" value="NZ_CP036278.1"/>
</dbReference>
<keyword evidence="7 8" id="KW-0472">Membrane</keyword>
<keyword evidence="3" id="KW-1003">Cell membrane</keyword>
<feature type="domain" description="ABC transmembrane type-1" evidence="9">
    <location>
        <begin position="336"/>
        <end position="538"/>
    </location>
</feature>
<dbReference type="EMBL" id="CP036278">
    <property type="protein sequence ID" value="QDU54308.1"/>
    <property type="molecule type" value="Genomic_DNA"/>
</dbReference>
<name>A0A518AHV0_9BACT</name>
<evidence type="ECO:0000256" key="6">
    <source>
        <dbReference type="ARBA" id="ARBA00022989"/>
    </source>
</evidence>
<evidence type="ECO:0000256" key="8">
    <source>
        <dbReference type="RuleBase" id="RU363032"/>
    </source>
</evidence>
<dbReference type="InterPro" id="IPR000515">
    <property type="entry name" value="MetI-like"/>
</dbReference>
<evidence type="ECO:0000256" key="1">
    <source>
        <dbReference type="ARBA" id="ARBA00004429"/>
    </source>
</evidence>
<dbReference type="AlphaFoldDB" id="A0A518AHV0"/>
<dbReference type="PANTHER" id="PTHR43357">
    <property type="entry name" value="INNER MEMBRANE ABC TRANSPORTER PERMEASE PROTEIN YDCV"/>
    <property type="match status" value="1"/>
</dbReference>
<evidence type="ECO:0000259" key="9">
    <source>
        <dbReference type="PROSITE" id="PS50928"/>
    </source>
</evidence>
<dbReference type="Gene3D" id="1.10.3720.10">
    <property type="entry name" value="MetI-like"/>
    <property type="match status" value="2"/>
</dbReference>
<feature type="domain" description="ABC transmembrane type-1" evidence="9">
    <location>
        <begin position="35"/>
        <end position="249"/>
    </location>
</feature>
<proteinExistence type="inferred from homology"/>
<dbReference type="InterPro" id="IPR035906">
    <property type="entry name" value="MetI-like_sf"/>
</dbReference>
<feature type="transmembrane region" description="Helical" evidence="8">
    <location>
        <begin position="424"/>
        <end position="444"/>
    </location>
</feature>
<dbReference type="GO" id="GO:0005886">
    <property type="term" value="C:plasma membrane"/>
    <property type="evidence" value="ECO:0007669"/>
    <property type="project" value="UniProtKB-SubCell"/>
</dbReference>
<sequence>MISLPAFRSKLPFAAAAFVALAALLACGERVRGITLNTLYLAVAVALVAVPAGMLVALLLTKTNLPGRRILLAAFGVLLFVPLYLHAAAWQAALGVSGWLTPPGNGLDSWAWIDGWRGTIWIHSIAAMPWVVCLVAAATRRTNGEAEAAASLSAPPWRVLWSITLPSLRPTIAIATLWTIVGVAVEMTVTDFFQIRTFAEEVYTVAATGGFQTDKPLDDYAPQSPWLMNISLAAGTLLLATIAFTILLSVYRYLREFADRPSSRTWRWELRRGGRWGAGSLVLLVLLAILGLPILALIYKTGLGAQQTSDGWQRVWMLSELRAELSRAPGSHYREALQSLKLGLAVASAVTLLGIAIGWRFRTARRWPVVLLCLLSLALAVPGPVLGLIVIRLLNHSYDSHLYWLTQLYDQTLLAPWLVQSVRLLPVASMAMAAGFAGVPTALIETARVEGARWHQQLLRIAFPLTWRTVLATWLMTFALSIGELAATILVMPPGRPTLAIHLFNLLHYGVEDQVSAVALLLLGLLMLIATAVVAIVGWRRST</sequence>
<evidence type="ECO:0000256" key="2">
    <source>
        <dbReference type="ARBA" id="ARBA00022448"/>
    </source>
</evidence>
<dbReference type="SUPFAM" id="SSF161098">
    <property type="entry name" value="MetI-like"/>
    <property type="match status" value="2"/>
</dbReference>
<evidence type="ECO:0000313" key="11">
    <source>
        <dbReference type="Proteomes" id="UP000315750"/>
    </source>
</evidence>
<evidence type="ECO:0000256" key="4">
    <source>
        <dbReference type="ARBA" id="ARBA00022519"/>
    </source>
</evidence>
<dbReference type="CDD" id="cd06261">
    <property type="entry name" value="TM_PBP2"/>
    <property type="match status" value="1"/>
</dbReference>
<dbReference type="Pfam" id="PF00528">
    <property type="entry name" value="BPD_transp_1"/>
    <property type="match status" value="1"/>
</dbReference>
<feature type="transmembrane region" description="Helical" evidence="8">
    <location>
        <begin position="226"/>
        <end position="254"/>
    </location>
</feature>
<accession>A0A518AHV0</accession>
<feature type="transmembrane region" description="Helical" evidence="8">
    <location>
        <begin position="339"/>
        <end position="357"/>
    </location>
</feature>
<evidence type="ECO:0000256" key="7">
    <source>
        <dbReference type="ARBA" id="ARBA00023136"/>
    </source>
</evidence>
<keyword evidence="11" id="KW-1185">Reference proteome</keyword>
<feature type="transmembrane region" description="Helical" evidence="8">
    <location>
        <begin position="159"/>
        <end position="181"/>
    </location>
</feature>
<feature type="transmembrane region" description="Helical" evidence="8">
    <location>
        <begin position="72"/>
        <end position="100"/>
    </location>
</feature>
<keyword evidence="4" id="KW-0997">Cell inner membrane</keyword>
<dbReference type="GO" id="GO:0055085">
    <property type="term" value="P:transmembrane transport"/>
    <property type="evidence" value="ECO:0007669"/>
    <property type="project" value="InterPro"/>
</dbReference>
<comment type="subcellular location">
    <subcellularLocation>
        <location evidence="1">Cell inner membrane</location>
        <topology evidence="1">Multi-pass membrane protein</topology>
    </subcellularLocation>
    <subcellularLocation>
        <location evidence="8">Cell membrane</location>
        <topology evidence="8">Multi-pass membrane protein</topology>
    </subcellularLocation>
</comment>
<protein>
    <submittedName>
        <fullName evidence="10">Sulfate transport system permease protein CysW</fullName>
    </submittedName>
</protein>